<dbReference type="AlphaFoldDB" id="A0A250JZ00"/>
<sequence>MSRRVLLFIVTLVGAITWAQGVPPPPPTAEQLAPPKEAELSPPPRETPEWDAGTDAAERDGGVATERDGGAAAGEPRRDGGAAGTGLDAGTSPDAGSSETPGGAFRQKCRDPSKDGVDDVGLWSILGNGYAQLLDTRDANAAFSLAVLRTNASCDQIQLGVSRGSTENRLTKQDEFARFVLTPGTSAWSAHVKYDQWLVPRRTLALGWYGYGAVGTATWVADIDPTDGEDVQSRSAVAMSLSLGASLGYLKRVGSNSVRILAHVGPTARILMGDVYGHGVFLRESLGSRQRGYLGVEGSFWVQVNTVTVGMDFPIIFGRVQGLTNGRFLPTFSVAGRIELDALTSQSQKPQPKKEAEKPEAGR</sequence>
<keyword evidence="4" id="KW-1185">Reference proteome</keyword>
<feature type="compositionally biased region" description="Basic and acidic residues" evidence="1">
    <location>
        <begin position="352"/>
        <end position="363"/>
    </location>
</feature>
<feature type="chain" id="PRO_5012083636" evidence="2">
    <location>
        <begin position="22"/>
        <end position="363"/>
    </location>
</feature>
<keyword evidence="2" id="KW-0732">Signal</keyword>
<accession>A0A250JZ00</accession>
<reference evidence="3 4" key="1">
    <citation type="submission" date="2017-06" db="EMBL/GenBank/DDBJ databases">
        <title>Sequencing and comparative analysis of myxobacterial genomes.</title>
        <authorList>
            <person name="Rupp O."/>
            <person name="Goesmann A."/>
            <person name="Sogaard-Andersen L."/>
        </authorList>
    </citation>
    <scope>NUCLEOTIDE SEQUENCE [LARGE SCALE GENOMIC DNA]</scope>
    <source>
        <strain evidence="3 4">DSM 14697</strain>
    </source>
</reference>
<protein>
    <submittedName>
        <fullName evidence="3">Uncharacterized protein</fullName>
    </submittedName>
</protein>
<gene>
    <name evidence="3" type="ORF">MYMAC_004198</name>
</gene>
<dbReference type="Proteomes" id="UP000217343">
    <property type="component" value="Chromosome"/>
</dbReference>
<dbReference type="EMBL" id="CP022203">
    <property type="protein sequence ID" value="ATB48571.1"/>
    <property type="molecule type" value="Genomic_DNA"/>
</dbReference>
<feature type="region of interest" description="Disordered" evidence="1">
    <location>
        <begin position="343"/>
        <end position="363"/>
    </location>
</feature>
<feature type="compositionally biased region" description="Basic and acidic residues" evidence="1">
    <location>
        <begin position="56"/>
        <end position="80"/>
    </location>
</feature>
<feature type="signal peptide" evidence="2">
    <location>
        <begin position="1"/>
        <end position="21"/>
    </location>
</feature>
<proteinExistence type="predicted"/>
<dbReference type="KEGG" id="mmas:MYMAC_004198"/>
<evidence type="ECO:0000256" key="2">
    <source>
        <dbReference type="SAM" id="SignalP"/>
    </source>
</evidence>
<organism evidence="3 4">
    <name type="scientific">Corallococcus macrosporus DSM 14697</name>
    <dbReference type="NCBI Taxonomy" id="1189310"/>
    <lineage>
        <taxon>Bacteria</taxon>
        <taxon>Pseudomonadati</taxon>
        <taxon>Myxococcota</taxon>
        <taxon>Myxococcia</taxon>
        <taxon>Myxococcales</taxon>
        <taxon>Cystobacterineae</taxon>
        <taxon>Myxococcaceae</taxon>
        <taxon>Corallococcus</taxon>
    </lineage>
</organism>
<evidence type="ECO:0000313" key="3">
    <source>
        <dbReference type="EMBL" id="ATB48571.1"/>
    </source>
</evidence>
<name>A0A250JZ00_9BACT</name>
<feature type="region of interest" description="Disordered" evidence="1">
    <location>
        <begin position="19"/>
        <end position="113"/>
    </location>
</feature>
<evidence type="ECO:0000256" key="1">
    <source>
        <dbReference type="SAM" id="MobiDB-lite"/>
    </source>
</evidence>
<evidence type="ECO:0000313" key="4">
    <source>
        <dbReference type="Proteomes" id="UP000217343"/>
    </source>
</evidence>